<dbReference type="Proteomes" id="UP000230027">
    <property type="component" value="Unassembled WGS sequence"/>
</dbReference>
<keyword evidence="4 5" id="KW-0418">Kinase</keyword>
<dbReference type="HAMAP" id="MF_00235">
    <property type="entry name" value="Adenylate_kinase_Adk"/>
    <property type="match status" value="1"/>
</dbReference>
<sequence>MKLVLIGIQGSGKSTQGNLLSKQLGVPYLSTGHIFRAIAKEKTALGKKVKILMSSGLLIPDSLTVEIVNNYLSRPEYKKGYIIDGFPRTITQVKKFKNNVDKVLHIHIPDKEALWRLAYRNEERDDDTIDAIKKRIELFKRHTSSVLDYYAKKDILVEIDGTQTIRQVNEAVLKSLGKIVVKNQLKTWKQKGNTIIAVVGLPGAGKTNAAKYLKKKHNLPFVSFSDIVNKRVEKIDPKHSLKVHHEVRQGLRAKYGFEAMAKLSAETIKQKLSKSKIIVIEGMRSWEEYIFLKKEFSKVRIFILCVFAEKQKRYRRIKKRSTRSGLAGKERDLDELLNTHMGPTIAYADYIVKNNYSIDEFQQKLDEIYREVSFS</sequence>
<keyword evidence="5 7" id="KW-0067">ATP-binding</keyword>
<dbReference type="CDD" id="cd01428">
    <property type="entry name" value="ADK"/>
    <property type="match status" value="1"/>
</dbReference>
<keyword evidence="5" id="KW-0963">Cytoplasm</keyword>
<dbReference type="EMBL" id="PFOD01000068">
    <property type="protein sequence ID" value="PIZ64867.1"/>
    <property type="molecule type" value="Genomic_DNA"/>
</dbReference>
<dbReference type="SUPFAM" id="SSF52540">
    <property type="entry name" value="P-loop containing nucleoside triphosphate hydrolases"/>
    <property type="match status" value="2"/>
</dbReference>
<comment type="similarity">
    <text evidence="5 6">Belongs to the adenylate kinase family.</text>
</comment>
<evidence type="ECO:0000256" key="7">
    <source>
        <dbReference type="RuleBase" id="RU003331"/>
    </source>
</evidence>
<feature type="binding site" evidence="5">
    <location>
        <begin position="85"/>
        <end position="88"/>
    </location>
    <ligand>
        <name>AMP</name>
        <dbReference type="ChEBI" id="CHEBI:456215"/>
    </ligand>
</feature>
<comment type="domain">
    <text evidence="5">Consists of three domains, a large central CORE domain and two small peripheral domains, NMPbind and LID, which undergo movements during catalysis. The LID domain closes over the site of phosphoryl transfer upon ATP binding. Assembling and dissambling the active center during each catalytic cycle provides an effective means to prevent ATP hydrolysis.</text>
</comment>
<evidence type="ECO:0000256" key="6">
    <source>
        <dbReference type="RuleBase" id="RU003330"/>
    </source>
</evidence>
<dbReference type="AlphaFoldDB" id="A0A2M7U363"/>
<dbReference type="InterPro" id="IPR027417">
    <property type="entry name" value="P-loop_NTPase"/>
</dbReference>
<proteinExistence type="inferred from homology"/>
<dbReference type="GO" id="GO:0004017">
    <property type="term" value="F:AMP kinase activity"/>
    <property type="evidence" value="ECO:0007669"/>
    <property type="project" value="UniProtKB-UniRule"/>
</dbReference>
<evidence type="ECO:0000313" key="9">
    <source>
        <dbReference type="Proteomes" id="UP000230027"/>
    </source>
</evidence>
<dbReference type="GO" id="GO:0005737">
    <property type="term" value="C:cytoplasm"/>
    <property type="evidence" value="ECO:0007669"/>
    <property type="project" value="UniProtKB-SubCell"/>
</dbReference>
<evidence type="ECO:0000313" key="8">
    <source>
        <dbReference type="EMBL" id="PIZ64867.1"/>
    </source>
</evidence>
<dbReference type="InterPro" id="IPR000850">
    <property type="entry name" value="Adenylat/UMP-CMP_kin"/>
</dbReference>
<comment type="caution">
    <text evidence="8">The sequence shown here is derived from an EMBL/GenBank/DDBJ whole genome shotgun (WGS) entry which is preliminary data.</text>
</comment>
<keyword evidence="3 5" id="KW-0547">Nucleotide-binding</keyword>
<comment type="subcellular location">
    <subcellularLocation>
        <location evidence="5 7">Cytoplasm</location>
    </subcellularLocation>
</comment>
<protein>
    <recommendedName>
        <fullName evidence="5 7">Adenylate kinase</fullName>
        <shortName evidence="5">AK</shortName>
        <ecNumber evidence="5 7">2.7.4.3</ecNumber>
    </recommendedName>
    <alternativeName>
        <fullName evidence="5">ATP-AMP transphosphorylase</fullName>
    </alternativeName>
    <alternativeName>
        <fullName evidence="5">ATP:AMP phosphotransferase</fullName>
    </alternativeName>
    <alternativeName>
        <fullName evidence="5">Adenylate monophosphate kinase</fullName>
    </alternativeName>
</protein>
<comment type="function">
    <text evidence="5">Catalyzes the reversible transfer of the terminal phosphate group between ATP and AMP. Plays an important role in cellular energy homeostasis and in adenine nucleotide metabolism.</text>
</comment>
<dbReference type="UniPathway" id="UPA00588">
    <property type="reaction ID" value="UER00649"/>
</dbReference>
<evidence type="ECO:0000256" key="1">
    <source>
        <dbReference type="ARBA" id="ARBA00022679"/>
    </source>
</evidence>
<gene>
    <name evidence="5" type="primary">adk</name>
    <name evidence="8" type="ORF">COY14_03500</name>
</gene>
<dbReference type="Pfam" id="PF13238">
    <property type="entry name" value="AAA_18"/>
    <property type="match status" value="1"/>
</dbReference>
<feature type="binding site" evidence="5">
    <location>
        <position position="31"/>
    </location>
    <ligand>
        <name>AMP</name>
        <dbReference type="ChEBI" id="CHEBI:456215"/>
    </ligand>
</feature>
<dbReference type="Pfam" id="PF00406">
    <property type="entry name" value="ADK"/>
    <property type="match status" value="1"/>
</dbReference>
<feature type="binding site" evidence="5">
    <location>
        <position position="36"/>
    </location>
    <ligand>
        <name>AMP</name>
        <dbReference type="ChEBI" id="CHEBI:456215"/>
    </ligand>
</feature>
<feature type="binding site" evidence="5">
    <location>
        <position position="92"/>
    </location>
    <ligand>
        <name>AMP</name>
        <dbReference type="ChEBI" id="CHEBI:456215"/>
    </ligand>
</feature>
<comment type="subunit">
    <text evidence="5 7">Monomer.</text>
</comment>
<comment type="pathway">
    <text evidence="5">Purine metabolism; AMP biosynthesis via salvage pathway; AMP from ADP: step 1/1.</text>
</comment>
<dbReference type="GO" id="GO:0044209">
    <property type="term" value="P:AMP salvage"/>
    <property type="evidence" value="ECO:0007669"/>
    <property type="project" value="UniProtKB-UniRule"/>
</dbReference>
<comment type="catalytic activity">
    <reaction evidence="5 7">
        <text>AMP + ATP = 2 ADP</text>
        <dbReference type="Rhea" id="RHEA:12973"/>
        <dbReference type="ChEBI" id="CHEBI:30616"/>
        <dbReference type="ChEBI" id="CHEBI:456215"/>
        <dbReference type="ChEBI" id="CHEBI:456216"/>
        <dbReference type="EC" id="2.7.4.3"/>
    </reaction>
</comment>
<accession>A0A2M7U363</accession>
<evidence type="ECO:0000256" key="4">
    <source>
        <dbReference type="ARBA" id="ARBA00022777"/>
    </source>
</evidence>
<feature type="binding site" evidence="5">
    <location>
        <position position="124"/>
    </location>
    <ligand>
        <name>AMP</name>
        <dbReference type="ChEBI" id="CHEBI:456215"/>
    </ligand>
</feature>
<dbReference type="PROSITE" id="PS00113">
    <property type="entry name" value="ADENYLATE_KINASE"/>
    <property type="match status" value="1"/>
</dbReference>
<feature type="binding site" evidence="5">
    <location>
        <position position="163"/>
    </location>
    <ligand>
        <name>ATP</name>
        <dbReference type="ChEBI" id="CHEBI:30616"/>
    </ligand>
</feature>
<feature type="binding site" evidence="5">
    <location>
        <begin position="57"/>
        <end position="59"/>
    </location>
    <ligand>
        <name>AMP</name>
        <dbReference type="ChEBI" id="CHEBI:456215"/>
    </ligand>
</feature>
<feature type="binding site" evidence="5">
    <location>
        <position position="120"/>
    </location>
    <ligand>
        <name>ATP</name>
        <dbReference type="ChEBI" id="CHEBI:30616"/>
    </ligand>
</feature>
<evidence type="ECO:0000256" key="3">
    <source>
        <dbReference type="ARBA" id="ARBA00022741"/>
    </source>
</evidence>
<dbReference type="InterPro" id="IPR033690">
    <property type="entry name" value="Adenylat_kinase_CS"/>
</dbReference>
<feature type="binding site" evidence="5">
    <location>
        <begin position="10"/>
        <end position="15"/>
    </location>
    <ligand>
        <name>ATP</name>
        <dbReference type="ChEBI" id="CHEBI:30616"/>
    </ligand>
</feature>
<dbReference type="GO" id="GO:0005524">
    <property type="term" value="F:ATP binding"/>
    <property type="evidence" value="ECO:0007669"/>
    <property type="project" value="UniProtKB-UniRule"/>
</dbReference>
<name>A0A2M7U363_9BACT</name>
<organism evidence="8 9">
    <name type="scientific">Candidatus Roizmanbacteria bacterium CG_4_10_14_0_2_um_filter_36_9</name>
    <dbReference type="NCBI Taxonomy" id="1974823"/>
    <lineage>
        <taxon>Bacteria</taxon>
        <taxon>Candidatus Roizmaniibacteriota</taxon>
    </lineage>
</organism>
<dbReference type="PRINTS" id="PR00094">
    <property type="entry name" value="ADENYLTKNASE"/>
</dbReference>
<dbReference type="PANTHER" id="PTHR23359">
    <property type="entry name" value="NUCLEOTIDE KINASE"/>
    <property type="match status" value="1"/>
</dbReference>
<evidence type="ECO:0000256" key="5">
    <source>
        <dbReference type="HAMAP-Rule" id="MF_00235"/>
    </source>
</evidence>
<reference evidence="9" key="1">
    <citation type="submission" date="2017-09" db="EMBL/GenBank/DDBJ databases">
        <title>Depth-based differentiation of microbial function through sediment-hosted aquifers and enrichment of novel symbionts in the deep terrestrial subsurface.</title>
        <authorList>
            <person name="Probst A.J."/>
            <person name="Ladd B."/>
            <person name="Jarett J.K."/>
            <person name="Geller-Mcgrath D.E."/>
            <person name="Sieber C.M.K."/>
            <person name="Emerson J.B."/>
            <person name="Anantharaman K."/>
            <person name="Thomas B.C."/>
            <person name="Malmstrom R."/>
            <person name="Stieglmeier M."/>
            <person name="Klingl A."/>
            <person name="Woyke T."/>
            <person name="Ryan C.M."/>
            <person name="Banfield J.F."/>
        </authorList>
    </citation>
    <scope>NUCLEOTIDE SEQUENCE [LARGE SCALE GENOMIC DNA]</scope>
</reference>
<feature type="region of interest" description="NMP" evidence="5">
    <location>
        <begin position="30"/>
        <end position="59"/>
    </location>
</feature>
<keyword evidence="2 5" id="KW-0545">Nucleotide biosynthesis</keyword>
<feature type="binding site" evidence="5">
    <location>
        <position position="135"/>
    </location>
    <ligand>
        <name>AMP</name>
        <dbReference type="ChEBI" id="CHEBI:456215"/>
    </ligand>
</feature>
<comment type="caution">
    <text evidence="5">Lacks conserved residue(s) required for the propagation of feature annotation.</text>
</comment>
<evidence type="ECO:0000256" key="2">
    <source>
        <dbReference type="ARBA" id="ARBA00022727"/>
    </source>
</evidence>
<dbReference type="Gene3D" id="3.40.50.300">
    <property type="entry name" value="P-loop containing nucleotide triphosphate hydrolases"/>
    <property type="match status" value="2"/>
</dbReference>
<keyword evidence="1 5" id="KW-0808">Transferase</keyword>
<dbReference type="EC" id="2.7.4.3" evidence="5 7"/>